<feature type="compositionally biased region" description="Acidic residues" evidence="1">
    <location>
        <begin position="32"/>
        <end position="47"/>
    </location>
</feature>
<accession>A0ABD2N490</accession>
<feature type="compositionally biased region" description="Basic and acidic residues" evidence="1">
    <location>
        <begin position="76"/>
        <end position="87"/>
    </location>
</feature>
<feature type="region of interest" description="Disordered" evidence="1">
    <location>
        <begin position="32"/>
        <end position="93"/>
    </location>
</feature>
<keyword evidence="3" id="KW-1185">Reference proteome</keyword>
<dbReference type="Proteomes" id="UP001516400">
    <property type="component" value="Unassembled WGS sequence"/>
</dbReference>
<name>A0ABD2N490_9CUCU</name>
<organism evidence="2 3">
    <name type="scientific">Cryptolaemus montrouzieri</name>
    <dbReference type="NCBI Taxonomy" id="559131"/>
    <lineage>
        <taxon>Eukaryota</taxon>
        <taxon>Metazoa</taxon>
        <taxon>Ecdysozoa</taxon>
        <taxon>Arthropoda</taxon>
        <taxon>Hexapoda</taxon>
        <taxon>Insecta</taxon>
        <taxon>Pterygota</taxon>
        <taxon>Neoptera</taxon>
        <taxon>Endopterygota</taxon>
        <taxon>Coleoptera</taxon>
        <taxon>Polyphaga</taxon>
        <taxon>Cucujiformia</taxon>
        <taxon>Coccinelloidea</taxon>
        <taxon>Coccinellidae</taxon>
        <taxon>Scymninae</taxon>
        <taxon>Scymnini</taxon>
        <taxon>Cryptolaemus</taxon>
    </lineage>
</organism>
<dbReference type="EMBL" id="JABFTP020000062">
    <property type="protein sequence ID" value="KAL3273407.1"/>
    <property type="molecule type" value="Genomic_DNA"/>
</dbReference>
<feature type="non-terminal residue" evidence="2">
    <location>
        <position position="1"/>
    </location>
</feature>
<sequence length="221" mass="26031">NGFKFVKTYKKVETDREVTEVCIESYEFSDDQKDEYDELSGDEDSSSDSESPNIQKLFGPAKSCNENSSIGMPNRIRADGGIRRSDSESSDDNISIAQLRPSKNYYGRNRYKWATEPPSRRVRTPQHNIMLNRSILHLTEDEKKDPTSIWNKLSMLIEMRRTISTWTNFKIAEFRAKYKVRIKRNGHDRTQCLLKIIILLCRPKFKSRIYQTYVWYGCYRL</sequence>
<comment type="caution">
    <text evidence="2">The sequence shown here is derived from an EMBL/GenBank/DDBJ whole genome shotgun (WGS) entry which is preliminary data.</text>
</comment>
<protein>
    <submittedName>
        <fullName evidence="2">Uncharacterized protein</fullName>
    </submittedName>
</protein>
<evidence type="ECO:0000256" key="1">
    <source>
        <dbReference type="SAM" id="MobiDB-lite"/>
    </source>
</evidence>
<reference evidence="2 3" key="1">
    <citation type="journal article" date="2021" name="BMC Biol.">
        <title>Horizontally acquired antibacterial genes associated with adaptive radiation of ladybird beetles.</title>
        <authorList>
            <person name="Li H.S."/>
            <person name="Tang X.F."/>
            <person name="Huang Y.H."/>
            <person name="Xu Z.Y."/>
            <person name="Chen M.L."/>
            <person name="Du X.Y."/>
            <person name="Qiu B.Y."/>
            <person name="Chen P.T."/>
            <person name="Zhang W."/>
            <person name="Slipinski A."/>
            <person name="Escalona H.E."/>
            <person name="Waterhouse R.M."/>
            <person name="Zwick A."/>
            <person name="Pang H."/>
        </authorList>
    </citation>
    <scope>NUCLEOTIDE SEQUENCE [LARGE SCALE GENOMIC DNA]</scope>
    <source>
        <strain evidence="2">SYSU2018</strain>
    </source>
</reference>
<dbReference type="AlphaFoldDB" id="A0ABD2N490"/>
<evidence type="ECO:0000313" key="3">
    <source>
        <dbReference type="Proteomes" id="UP001516400"/>
    </source>
</evidence>
<evidence type="ECO:0000313" key="2">
    <source>
        <dbReference type="EMBL" id="KAL3273407.1"/>
    </source>
</evidence>
<gene>
    <name evidence="2" type="ORF">HHI36_014853</name>
</gene>
<proteinExistence type="predicted"/>